<dbReference type="PANTHER" id="PTHR46621:SF1">
    <property type="entry name" value="SNRNA-ACTIVATING PROTEIN COMPLEX SUBUNIT 4"/>
    <property type="match status" value="1"/>
</dbReference>
<accession>A0ABD6E6T5</accession>
<feature type="domain" description="HTH myb-type" evidence="8">
    <location>
        <begin position="459"/>
        <end position="509"/>
    </location>
</feature>
<feature type="domain" description="Myb-like" evidence="7">
    <location>
        <begin position="403"/>
        <end position="454"/>
    </location>
</feature>
<reference evidence="9 10" key="1">
    <citation type="submission" date="2024-08" db="EMBL/GenBank/DDBJ databases">
        <title>Gnathostoma spinigerum genome.</title>
        <authorList>
            <person name="Gonzalez-Bertolin B."/>
            <person name="Monzon S."/>
            <person name="Zaballos A."/>
            <person name="Jimenez P."/>
            <person name="Dekumyoy P."/>
            <person name="Varona S."/>
            <person name="Cuesta I."/>
            <person name="Sumanam S."/>
            <person name="Adisakwattana P."/>
            <person name="Gasser R.B."/>
            <person name="Hernandez-Gonzalez A."/>
            <person name="Young N.D."/>
            <person name="Perteguer M.J."/>
        </authorList>
    </citation>
    <scope>NUCLEOTIDE SEQUENCE [LARGE SCALE GENOMIC DNA]</scope>
    <source>
        <strain evidence="9">AL3</strain>
        <tissue evidence="9">Liver</tissue>
    </source>
</reference>
<name>A0ABD6E6T5_9BILA</name>
<evidence type="ECO:0000313" key="10">
    <source>
        <dbReference type="Proteomes" id="UP001608902"/>
    </source>
</evidence>
<feature type="region of interest" description="Disordered" evidence="6">
    <location>
        <begin position="646"/>
        <end position="669"/>
    </location>
</feature>
<dbReference type="InterPro" id="IPR009057">
    <property type="entry name" value="Homeodomain-like_sf"/>
</dbReference>
<dbReference type="SUPFAM" id="SSF46689">
    <property type="entry name" value="Homeodomain-like"/>
    <property type="match status" value="3"/>
</dbReference>
<dbReference type="GO" id="GO:0005634">
    <property type="term" value="C:nucleus"/>
    <property type="evidence" value="ECO:0007669"/>
    <property type="project" value="UniProtKB-SubCell"/>
</dbReference>
<keyword evidence="2" id="KW-0805">Transcription regulation</keyword>
<dbReference type="PANTHER" id="PTHR46621">
    <property type="entry name" value="SNRNA-ACTIVATING PROTEIN COMPLEX SUBUNIT 4"/>
    <property type="match status" value="1"/>
</dbReference>
<dbReference type="SMART" id="SM00717">
    <property type="entry name" value="SANT"/>
    <property type="match status" value="5"/>
</dbReference>
<dbReference type="GO" id="GO:0003677">
    <property type="term" value="F:DNA binding"/>
    <property type="evidence" value="ECO:0007669"/>
    <property type="project" value="UniProtKB-KW"/>
</dbReference>
<organism evidence="9 10">
    <name type="scientific">Gnathostoma spinigerum</name>
    <dbReference type="NCBI Taxonomy" id="75299"/>
    <lineage>
        <taxon>Eukaryota</taxon>
        <taxon>Metazoa</taxon>
        <taxon>Ecdysozoa</taxon>
        <taxon>Nematoda</taxon>
        <taxon>Chromadorea</taxon>
        <taxon>Rhabditida</taxon>
        <taxon>Spirurina</taxon>
        <taxon>Gnathostomatomorpha</taxon>
        <taxon>Gnathostomatoidea</taxon>
        <taxon>Gnathostomatidae</taxon>
        <taxon>Gnathostoma</taxon>
    </lineage>
</organism>
<keyword evidence="3" id="KW-0238">DNA-binding</keyword>
<feature type="domain" description="Myb-like" evidence="7">
    <location>
        <begin position="296"/>
        <end position="339"/>
    </location>
</feature>
<gene>
    <name evidence="9" type="ORF">AB6A40_002015</name>
</gene>
<dbReference type="Pfam" id="PF13921">
    <property type="entry name" value="Myb_DNA-bind_6"/>
    <property type="match status" value="1"/>
</dbReference>
<evidence type="ECO:0000313" key="9">
    <source>
        <dbReference type="EMBL" id="MFH4975306.1"/>
    </source>
</evidence>
<evidence type="ECO:0000256" key="4">
    <source>
        <dbReference type="ARBA" id="ARBA00023163"/>
    </source>
</evidence>
<dbReference type="Pfam" id="PF00249">
    <property type="entry name" value="Myb_DNA-binding"/>
    <property type="match status" value="2"/>
</dbReference>
<comment type="subcellular location">
    <subcellularLocation>
        <location evidence="1">Nucleus</location>
    </subcellularLocation>
</comment>
<dbReference type="CDD" id="cd00167">
    <property type="entry name" value="SANT"/>
    <property type="match status" value="4"/>
</dbReference>
<evidence type="ECO:0000256" key="5">
    <source>
        <dbReference type="ARBA" id="ARBA00023242"/>
    </source>
</evidence>
<feature type="domain" description="Myb-like" evidence="7">
    <location>
        <begin position="355"/>
        <end position="402"/>
    </location>
</feature>
<feature type="domain" description="Myb-like" evidence="7">
    <location>
        <begin position="455"/>
        <end position="505"/>
    </location>
</feature>
<dbReference type="InterPro" id="IPR001005">
    <property type="entry name" value="SANT/Myb"/>
</dbReference>
<evidence type="ECO:0000259" key="7">
    <source>
        <dbReference type="PROSITE" id="PS50090"/>
    </source>
</evidence>
<evidence type="ECO:0000256" key="2">
    <source>
        <dbReference type="ARBA" id="ARBA00023015"/>
    </source>
</evidence>
<dbReference type="AlphaFoldDB" id="A0ABD6E6T5"/>
<comment type="caution">
    <text evidence="9">The sequence shown here is derived from an EMBL/GenBank/DDBJ whole genome shotgun (WGS) entry which is preliminary data.</text>
</comment>
<dbReference type="Gene3D" id="1.10.10.60">
    <property type="entry name" value="Homeodomain-like"/>
    <property type="match status" value="4"/>
</dbReference>
<keyword evidence="5" id="KW-0539">Nucleus</keyword>
<evidence type="ECO:0008006" key="11">
    <source>
        <dbReference type="Google" id="ProtNLM"/>
    </source>
</evidence>
<evidence type="ECO:0000256" key="1">
    <source>
        <dbReference type="ARBA" id="ARBA00004123"/>
    </source>
</evidence>
<feature type="domain" description="HTH myb-type" evidence="8">
    <location>
        <begin position="403"/>
        <end position="458"/>
    </location>
</feature>
<dbReference type="InterPro" id="IPR051575">
    <property type="entry name" value="Myb-like_DNA-bd"/>
</dbReference>
<keyword evidence="10" id="KW-1185">Reference proteome</keyword>
<protein>
    <recommendedName>
        <fullName evidence="11">snRNA-activating protein complex subunit 4</fullName>
    </recommendedName>
</protein>
<evidence type="ECO:0000256" key="3">
    <source>
        <dbReference type="ARBA" id="ARBA00023125"/>
    </source>
</evidence>
<evidence type="ECO:0000259" key="8">
    <source>
        <dbReference type="PROSITE" id="PS51294"/>
    </source>
</evidence>
<dbReference type="InterPro" id="IPR017930">
    <property type="entry name" value="Myb_dom"/>
</dbReference>
<keyword evidence="4" id="KW-0804">Transcription</keyword>
<feature type="compositionally biased region" description="Polar residues" evidence="6">
    <location>
        <begin position="582"/>
        <end position="601"/>
    </location>
</feature>
<feature type="region of interest" description="Disordered" evidence="6">
    <location>
        <begin position="571"/>
        <end position="609"/>
    </location>
</feature>
<dbReference type="PROSITE" id="PS51294">
    <property type="entry name" value="HTH_MYB"/>
    <property type="match status" value="2"/>
</dbReference>
<proteinExistence type="predicted"/>
<dbReference type="Proteomes" id="UP001608902">
    <property type="component" value="Unassembled WGS sequence"/>
</dbReference>
<evidence type="ECO:0000256" key="6">
    <source>
        <dbReference type="SAM" id="MobiDB-lite"/>
    </source>
</evidence>
<sequence length="669" mass="77021">MDGNAPNPVSSSVHSDMISQSNLELSPDHFVGGDDAISNEPQTSYAVLKSVNSVNVETPSSVDMSLMELSEEITEGTSLEHCGSMPSHEEVVSLLALNSAYCELVDNIIDRVSRAIQINREKQQVLKARLKRNSDIGPANMVKKVPLRLFFPPYFRDMYGMSAPANAETRQRLEDRVYDHLIRTERKWMPKELETLHRAVRESVLEIKNRPFQTKRALYLEKIRTSGQETANNMREEWQGVVDQMDRLIAYHRNLPDKELFTCDWKDIDWMKIATTDFRGTRSPAQVRLKWINEQLPQWSKKPWTEEETNRLRELVKDAWIDWDVIAEKLGTNRTPFQCFVKCKRDLCKGLTGVRWNKEEDSHLMALVHSLTVNGTVPWDKIGQFMVPRSSQQCQTRYRRTLNTELNHGRWTEEEDLMLMCAVGRYGTKDWLKVSSYVKTRSDGQCRERWVDVLDKKNKDEKFSLEEDEILLTAVKKLGRVWSKIAKLLPGRTPAHCKLHYRALVNRKLKLCSTGNFAEGNIPSFDMRKRRRQKVEEIFKQMLAADGKDEVAEKVTEKFIEDIVSDEKRSDSDLVELRDQPGPSSTVNESLPNRSTEASSSDSRENSTTKLHRLLHEKLEVKAQDINLLAKKGLFRTVNLGRVKKQSSRAKLARKTVPVSVTKDVSSEE</sequence>
<dbReference type="EMBL" id="JBGFUD010000830">
    <property type="protein sequence ID" value="MFH4975306.1"/>
    <property type="molecule type" value="Genomic_DNA"/>
</dbReference>
<dbReference type="PROSITE" id="PS50090">
    <property type="entry name" value="MYB_LIKE"/>
    <property type="match status" value="4"/>
</dbReference>